<dbReference type="InterPro" id="IPR004360">
    <property type="entry name" value="Glyas_Fos-R_dOase_dom"/>
</dbReference>
<dbReference type="InterPro" id="IPR029068">
    <property type="entry name" value="Glyas_Bleomycin-R_OHBP_Dase"/>
</dbReference>
<comment type="cofactor">
    <cofactor evidence="11">
        <name>Zn(2+)</name>
        <dbReference type="ChEBI" id="CHEBI:29105"/>
    </cofactor>
    <text evidence="11">Binds 1 zinc ion per subunit. In the homodimer, two zinc ions are bound between subunits.</text>
</comment>
<dbReference type="GO" id="GO:0046872">
    <property type="term" value="F:metal ion binding"/>
    <property type="evidence" value="ECO:0007669"/>
    <property type="project" value="UniProtKB-KW"/>
</dbReference>
<evidence type="ECO:0000259" key="12">
    <source>
        <dbReference type="PROSITE" id="PS51819"/>
    </source>
</evidence>
<reference evidence="13" key="2">
    <citation type="submission" date="2021-01" db="EMBL/GenBank/DDBJ databases">
        <authorList>
            <person name="Schikora-Tamarit M.A."/>
        </authorList>
    </citation>
    <scope>NUCLEOTIDE SEQUENCE</scope>
    <source>
        <strain evidence="13">CBS6075</strain>
    </source>
</reference>
<dbReference type="InterPro" id="IPR018146">
    <property type="entry name" value="Glyoxalase_1_CS"/>
</dbReference>
<evidence type="ECO:0000256" key="1">
    <source>
        <dbReference type="ARBA" id="ARBA00005008"/>
    </source>
</evidence>
<feature type="binding site" evidence="11">
    <location>
        <position position="251"/>
    </location>
    <ligand>
        <name>Zn(2+)</name>
        <dbReference type="ChEBI" id="CHEBI:29105"/>
        <note>ligand shared between dimeric partners</note>
    </ligand>
</feature>
<evidence type="ECO:0000256" key="8">
    <source>
        <dbReference type="ARBA" id="ARBA00030892"/>
    </source>
</evidence>
<dbReference type="InterPro" id="IPR037523">
    <property type="entry name" value="VOC_core"/>
</dbReference>
<evidence type="ECO:0000256" key="11">
    <source>
        <dbReference type="PIRSR" id="PIRSR604361-3"/>
    </source>
</evidence>
<dbReference type="OrthoDB" id="16820at2759"/>
<dbReference type="PANTHER" id="PTHR10374:SF30">
    <property type="entry name" value="LACTOYLGLUTATHIONE LYASE"/>
    <property type="match status" value="1"/>
</dbReference>
<evidence type="ECO:0000256" key="4">
    <source>
        <dbReference type="ARBA" id="ARBA00022723"/>
    </source>
</evidence>
<name>A0A9P8P5H3_9ASCO</name>
<dbReference type="PANTHER" id="PTHR10374">
    <property type="entry name" value="LACTOYLGLUTATHIONE LYASE GLYOXALASE I"/>
    <property type="match status" value="1"/>
</dbReference>
<organism evidence="13 14">
    <name type="scientific">Ogataea philodendri</name>
    <dbReference type="NCBI Taxonomy" id="1378263"/>
    <lineage>
        <taxon>Eukaryota</taxon>
        <taxon>Fungi</taxon>
        <taxon>Dikarya</taxon>
        <taxon>Ascomycota</taxon>
        <taxon>Saccharomycotina</taxon>
        <taxon>Pichiomycetes</taxon>
        <taxon>Pichiales</taxon>
        <taxon>Pichiaceae</taxon>
        <taxon>Ogataea</taxon>
    </lineage>
</organism>
<evidence type="ECO:0000256" key="2">
    <source>
        <dbReference type="ARBA" id="ARBA00010363"/>
    </source>
</evidence>
<proteinExistence type="inferred from homology"/>
<comment type="caution">
    <text evidence="13">The sequence shown here is derived from an EMBL/GenBank/DDBJ whole genome shotgun (WGS) entry which is preliminary data.</text>
</comment>
<feature type="domain" description="VOC" evidence="12">
    <location>
        <begin position="152"/>
        <end position="301"/>
    </location>
</feature>
<gene>
    <name evidence="13" type="ORF">OGAPHI_003754</name>
</gene>
<evidence type="ECO:0000256" key="3">
    <source>
        <dbReference type="ARBA" id="ARBA00012081"/>
    </source>
</evidence>
<comment type="pathway">
    <text evidence="1">Secondary metabolite metabolism; methylglyoxal degradation; (R)-lactate from methylglyoxal: step 1/2.</text>
</comment>
<dbReference type="EC" id="4.4.1.5" evidence="3"/>
<evidence type="ECO:0000256" key="9">
    <source>
        <dbReference type="ARBA" id="ARBA00032460"/>
    </source>
</evidence>
<dbReference type="GeneID" id="70235719"/>
<accession>A0A9P8P5H3</accession>
<dbReference type="Proteomes" id="UP000769157">
    <property type="component" value="Unassembled WGS sequence"/>
</dbReference>
<feature type="binding site" evidence="11">
    <location>
        <position position="220"/>
    </location>
    <ligand>
        <name>Zn(2+)</name>
        <dbReference type="ChEBI" id="CHEBI:29105"/>
        <note>ligand shared between dimeric partners</note>
    </ligand>
</feature>
<evidence type="ECO:0000313" key="13">
    <source>
        <dbReference type="EMBL" id="KAH3665567.1"/>
    </source>
</evidence>
<dbReference type="AlphaFoldDB" id="A0A9P8P5H3"/>
<dbReference type="EMBL" id="JAEUBE010000295">
    <property type="protein sequence ID" value="KAH3665567.1"/>
    <property type="molecule type" value="Genomic_DNA"/>
</dbReference>
<dbReference type="CDD" id="cd07233">
    <property type="entry name" value="GlxI_Zn"/>
    <property type="match status" value="2"/>
</dbReference>
<evidence type="ECO:0000256" key="5">
    <source>
        <dbReference type="ARBA" id="ARBA00022833"/>
    </source>
</evidence>
<keyword evidence="6" id="KW-0456">Lyase</keyword>
<evidence type="ECO:0000256" key="7">
    <source>
        <dbReference type="ARBA" id="ARBA00030291"/>
    </source>
</evidence>
<dbReference type="RefSeq" id="XP_046060771.1">
    <property type="nucleotide sequence ID" value="XM_046204759.1"/>
</dbReference>
<sequence length="305" mass="34336">MFTNHTCLHVSNLAKSVQWYTNTFAMKTVKQLETSKYNSVFVAFDSAGHPHAGKPLAQRDGVVELRKLKNSTAKVYDGNSEPYKGFGHLCVSVNNIAKAQQDFLTKGVDFKKKLEDGRQKNIAFVLDPDGYWIELIENALDKSSEVNPVAYRLNHTMIRVKDPKVSLKFYQDVLGMKLFSTRDFPAADFTLYFLGYEHDKSYVENKEDSLVQAARQSIVELTHNYGTESDASFKGYHVFDKDTDKAIGFDHIAVSIDDIESTIAKIGSGGNWITKFNQDPELKGTGLLTDPDGYKIQIQSFDAFQ</sequence>
<keyword evidence="5 11" id="KW-0862">Zinc</keyword>
<evidence type="ECO:0000313" key="14">
    <source>
        <dbReference type="Proteomes" id="UP000769157"/>
    </source>
</evidence>
<evidence type="ECO:0000256" key="10">
    <source>
        <dbReference type="ARBA" id="ARBA00033298"/>
    </source>
</evidence>
<dbReference type="Gene3D" id="3.10.180.10">
    <property type="entry name" value="2,3-Dihydroxybiphenyl 1,2-Dioxygenase, domain 1"/>
    <property type="match status" value="2"/>
</dbReference>
<dbReference type="GO" id="GO:0004462">
    <property type="term" value="F:lactoylglutathione lyase activity"/>
    <property type="evidence" value="ECO:0007669"/>
    <property type="project" value="UniProtKB-EC"/>
</dbReference>
<dbReference type="NCBIfam" id="TIGR00068">
    <property type="entry name" value="glyox_I"/>
    <property type="match status" value="1"/>
</dbReference>
<reference evidence="13" key="1">
    <citation type="journal article" date="2021" name="Open Biol.">
        <title>Shared evolutionary footprints suggest mitochondrial oxidative damage underlies multiple complex I losses in fungi.</title>
        <authorList>
            <person name="Schikora-Tamarit M.A."/>
            <person name="Marcet-Houben M."/>
            <person name="Nosek J."/>
            <person name="Gabaldon T."/>
        </authorList>
    </citation>
    <scope>NUCLEOTIDE SEQUENCE</scope>
    <source>
        <strain evidence="13">CBS6075</strain>
    </source>
</reference>
<dbReference type="PROSITE" id="PS00934">
    <property type="entry name" value="GLYOXALASE_I_1"/>
    <property type="match status" value="1"/>
</dbReference>
<dbReference type="SUPFAM" id="SSF54593">
    <property type="entry name" value="Glyoxalase/Bleomycin resistance protein/Dihydroxybiphenyl dioxygenase"/>
    <property type="match status" value="2"/>
</dbReference>
<feature type="domain" description="VOC" evidence="12">
    <location>
        <begin position="2"/>
        <end position="138"/>
    </location>
</feature>
<keyword evidence="4 11" id="KW-0479">Metal-binding</keyword>
<dbReference type="InterPro" id="IPR004361">
    <property type="entry name" value="Glyoxalase_1"/>
</dbReference>
<dbReference type="PROSITE" id="PS51819">
    <property type="entry name" value="VOC"/>
    <property type="match status" value="2"/>
</dbReference>
<comment type="similarity">
    <text evidence="2">Belongs to the glyoxalase I family.</text>
</comment>
<evidence type="ECO:0000256" key="6">
    <source>
        <dbReference type="ARBA" id="ARBA00023239"/>
    </source>
</evidence>
<keyword evidence="14" id="KW-1185">Reference proteome</keyword>
<protein>
    <recommendedName>
        <fullName evidence="3">lactoylglutathione lyase</fullName>
        <ecNumber evidence="3">4.4.1.5</ecNumber>
    </recommendedName>
    <alternativeName>
        <fullName evidence="8">Aldoketomutase</fullName>
    </alternativeName>
    <alternativeName>
        <fullName evidence="7">Ketone-aldehyde mutase</fullName>
    </alternativeName>
    <alternativeName>
        <fullName evidence="9">Methylglyoxalase</fullName>
    </alternativeName>
    <alternativeName>
        <fullName evidence="10">S-D-lactoylglutathione methylglyoxal lyase</fullName>
    </alternativeName>
</protein>
<dbReference type="Pfam" id="PF00903">
    <property type="entry name" value="Glyoxalase"/>
    <property type="match status" value="2"/>
</dbReference>